<dbReference type="PROSITE" id="PS51821">
    <property type="entry name" value="VELVET"/>
    <property type="match status" value="1"/>
</dbReference>
<keyword evidence="6" id="KW-0539">Nucleus</keyword>
<evidence type="ECO:0000256" key="5">
    <source>
        <dbReference type="ARBA" id="ARBA00023163"/>
    </source>
</evidence>
<feature type="compositionally biased region" description="Polar residues" evidence="8">
    <location>
        <begin position="261"/>
        <end position="270"/>
    </location>
</feature>
<dbReference type="PANTHER" id="PTHR33572:SF14">
    <property type="entry name" value="DEVELOPMENTAL AND SECONDARY METABOLISM REGULATOR VEA"/>
    <property type="match status" value="1"/>
</dbReference>
<evidence type="ECO:0000313" key="11">
    <source>
        <dbReference type="Proteomes" id="UP000094336"/>
    </source>
</evidence>
<feature type="domain" description="Velvet" evidence="9">
    <location>
        <begin position="18"/>
        <end position="209"/>
    </location>
</feature>
<reference evidence="11" key="1">
    <citation type="submission" date="2016-05" db="EMBL/GenBank/DDBJ databases">
        <title>Comparative genomics of biotechnologically important yeasts.</title>
        <authorList>
            <consortium name="DOE Joint Genome Institute"/>
            <person name="Riley R."/>
            <person name="Haridas S."/>
            <person name="Wolfe K.H."/>
            <person name="Lopes M.R."/>
            <person name="Hittinger C.T."/>
            <person name="Goker M."/>
            <person name="Salamov A."/>
            <person name="Wisecaver J."/>
            <person name="Long T.M."/>
            <person name="Aerts A.L."/>
            <person name="Barry K."/>
            <person name="Choi C."/>
            <person name="Clum A."/>
            <person name="Coughlan A.Y."/>
            <person name="Deshpande S."/>
            <person name="Douglass A.P."/>
            <person name="Hanson S.J."/>
            <person name="Klenk H.-P."/>
            <person name="Labutti K."/>
            <person name="Lapidus A."/>
            <person name="Lindquist E."/>
            <person name="Lipzen A."/>
            <person name="Meier-Kolthoff J.P."/>
            <person name="Ohm R.A."/>
            <person name="Otillar R.P."/>
            <person name="Pangilinan J."/>
            <person name="Peng Y."/>
            <person name="Rokas A."/>
            <person name="Rosa C.A."/>
            <person name="Scheuner C."/>
            <person name="Sibirny A.A."/>
            <person name="Slot J.C."/>
            <person name="Stielow J.B."/>
            <person name="Sun H."/>
            <person name="Kurtzman C.P."/>
            <person name="Blackwell M."/>
            <person name="Grigoriev I.V."/>
            <person name="Jeffries T.W."/>
        </authorList>
    </citation>
    <scope>NUCLEOTIDE SEQUENCE [LARGE SCALE GENOMIC DNA]</scope>
    <source>
        <strain evidence="11">NRRL Y-12698</strain>
    </source>
</reference>
<evidence type="ECO:0000259" key="9">
    <source>
        <dbReference type="PROSITE" id="PS51821"/>
    </source>
</evidence>
<keyword evidence="5" id="KW-0804">Transcription</keyword>
<dbReference type="GeneID" id="30147252"/>
<dbReference type="GO" id="GO:0005737">
    <property type="term" value="C:cytoplasm"/>
    <property type="evidence" value="ECO:0007669"/>
    <property type="project" value="UniProtKB-SubCell"/>
</dbReference>
<keyword evidence="4" id="KW-0805">Transcription regulation</keyword>
<protein>
    <recommendedName>
        <fullName evidence="9">Velvet domain-containing protein</fullName>
    </recommendedName>
</protein>
<evidence type="ECO:0000256" key="4">
    <source>
        <dbReference type="ARBA" id="ARBA00023015"/>
    </source>
</evidence>
<keyword evidence="3" id="KW-0963">Cytoplasm</keyword>
<dbReference type="PANTHER" id="PTHR33572">
    <property type="entry name" value="SPORE DEVELOPMENT REGULATOR VOSA"/>
    <property type="match status" value="1"/>
</dbReference>
<dbReference type="Gene3D" id="2.60.40.3960">
    <property type="entry name" value="Velvet domain"/>
    <property type="match status" value="1"/>
</dbReference>
<evidence type="ECO:0000256" key="8">
    <source>
        <dbReference type="SAM" id="MobiDB-lite"/>
    </source>
</evidence>
<dbReference type="GO" id="GO:0005634">
    <property type="term" value="C:nucleus"/>
    <property type="evidence" value="ECO:0007669"/>
    <property type="project" value="UniProtKB-SubCell"/>
</dbReference>
<accession>A0A1E3QME9</accession>
<comment type="similarity">
    <text evidence="7">Belongs to the velvet family. VeA subfamily.</text>
</comment>
<dbReference type="STRING" id="984486.A0A1E3QME9"/>
<evidence type="ECO:0000256" key="3">
    <source>
        <dbReference type="ARBA" id="ARBA00022490"/>
    </source>
</evidence>
<comment type="subcellular location">
    <subcellularLocation>
        <location evidence="2">Cytoplasm</location>
    </subcellularLocation>
    <subcellularLocation>
        <location evidence="1">Nucleus</location>
    </subcellularLocation>
</comment>
<evidence type="ECO:0000256" key="1">
    <source>
        <dbReference type="ARBA" id="ARBA00004123"/>
    </source>
</evidence>
<name>A0A1E3QME9_9ASCO</name>
<dbReference type="InterPro" id="IPR037525">
    <property type="entry name" value="Velvet_dom"/>
</dbReference>
<dbReference type="OrthoDB" id="4095971at2759"/>
<feature type="region of interest" description="Disordered" evidence="8">
    <location>
        <begin position="215"/>
        <end position="272"/>
    </location>
</feature>
<sequence length="568" mass="62867">MSKFASTVSPISPRSCEESVINYELSVLQQPSRARACGVTTKFTGRRVIDPPPVVKLYGRDLYSQDAILQNLNVHFLTAEIIHIDKDGNESVLPSKKNSKKGVSQGHKPSLNSNPLFGSTCSSLHFSTSSSPLLNAFFVFNDLSVRFDGTFRIKFIHFEFNPQTFAAVKRSSIKSDLFRSYSAKDFPGLESSPLLIRQISELGCKVRVRNVANREAANATPETEEQETPSVQSKKRKMERQQEEVHTPIKRKKDAPRSLSLACTPNTPQPSVARAHSLLRDQSQYTPTSLASSKDTSNASRLSLDGFGNNASSTYTFVSEITHASTYTRSNTPIKRTKLDGFVRLQAEFQGYLIHSAARVDDTHSSSSSEATPPPTQLGAFAAPDLTSSLSMSDEEFYSCTSATDWDSPCIKDPNAMVNMSVAYYHHSPAHNGSTQESNGVNLPRFVNPFNKSDNPFGIQESFYSMYPQGDANTMSDSSHGFEDSSLSHFHLQQQQLALAFANDSAISSHIHSMTNFQPSIGREMHFQHPSMKEESDSLFVADQLDLSMYLIPGRLDMPMIGVNYFNG</sequence>
<feature type="region of interest" description="Disordered" evidence="8">
    <location>
        <begin position="92"/>
        <end position="111"/>
    </location>
</feature>
<evidence type="ECO:0000256" key="7">
    <source>
        <dbReference type="ARBA" id="ARBA00038005"/>
    </source>
</evidence>
<organism evidence="10 11">
    <name type="scientific">Babjeviella inositovora NRRL Y-12698</name>
    <dbReference type="NCBI Taxonomy" id="984486"/>
    <lineage>
        <taxon>Eukaryota</taxon>
        <taxon>Fungi</taxon>
        <taxon>Dikarya</taxon>
        <taxon>Ascomycota</taxon>
        <taxon>Saccharomycotina</taxon>
        <taxon>Pichiomycetes</taxon>
        <taxon>Serinales incertae sedis</taxon>
        <taxon>Babjeviella</taxon>
    </lineage>
</organism>
<evidence type="ECO:0000313" key="10">
    <source>
        <dbReference type="EMBL" id="ODQ78863.1"/>
    </source>
</evidence>
<proteinExistence type="inferred from homology"/>
<dbReference type="Pfam" id="PF11754">
    <property type="entry name" value="Velvet"/>
    <property type="match status" value="1"/>
</dbReference>
<dbReference type="InterPro" id="IPR021740">
    <property type="entry name" value="Velvet"/>
</dbReference>
<evidence type="ECO:0000256" key="2">
    <source>
        <dbReference type="ARBA" id="ARBA00004496"/>
    </source>
</evidence>
<dbReference type="InterPro" id="IPR038491">
    <property type="entry name" value="Velvet_dom_sf"/>
</dbReference>
<dbReference type="AlphaFoldDB" id="A0A1E3QME9"/>
<dbReference type="EMBL" id="KV454434">
    <property type="protein sequence ID" value="ODQ78863.1"/>
    <property type="molecule type" value="Genomic_DNA"/>
</dbReference>
<gene>
    <name evidence="10" type="ORF">BABINDRAFT_162535</name>
</gene>
<keyword evidence="11" id="KW-1185">Reference proteome</keyword>
<dbReference type="RefSeq" id="XP_018984191.1">
    <property type="nucleotide sequence ID" value="XM_019129399.1"/>
</dbReference>
<evidence type="ECO:0000256" key="6">
    <source>
        <dbReference type="ARBA" id="ARBA00023242"/>
    </source>
</evidence>
<dbReference type="Proteomes" id="UP000094336">
    <property type="component" value="Unassembled WGS sequence"/>
</dbReference>